<feature type="region of interest" description="Disordered" evidence="1">
    <location>
        <begin position="136"/>
        <end position="182"/>
    </location>
</feature>
<feature type="region of interest" description="Disordered" evidence="1">
    <location>
        <begin position="30"/>
        <end position="61"/>
    </location>
</feature>
<reference evidence="2" key="1">
    <citation type="submission" date="2020-11" db="EMBL/GenBank/DDBJ databases">
        <authorList>
            <consortium name="DOE Joint Genome Institute"/>
            <person name="Ahrendt S."/>
            <person name="Riley R."/>
            <person name="Andreopoulos W."/>
            <person name="Labutti K."/>
            <person name="Pangilinan J."/>
            <person name="Ruiz-Duenas F.J."/>
            <person name="Barrasa J.M."/>
            <person name="Sanchez-Garcia M."/>
            <person name="Camarero S."/>
            <person name="Miyauchi S."/>
            <person name="Serrano A."/>
            <person name="Linde D."/>
            <person name="Babiker R."/>
            <person name="Drula E."/>
            <person name="Ayuso-Fernandez I."/>
            <person name="Pacheco R."/>
            <person name="Padilla G."/>
            <person name="Ferreira P."/>
            <person name="Barriuso J."/>
            <person name="Kellner H."/>
            <person name="Castanera R."/>
            <person name="Alfaro M."/>
            <person name="Ramirez L."/>
            <person name="Pisabarro A.G."/>
            <person name="Kuo A."/>
            <person name="Tritt A."/>
            <person name="Lipzen A."/>
            <person name="He G."/>
            <person name="Yan M."/>
            <person name="Ng V."/>
            <person name="Cullen D."/>
            <person name="Martin F."/>
            <person name="Rosso M.-N."/>
            <person name="Henrissat B."/>
            <person name="Hibbett D."/>
            <person name="Martinez A.T."/>
            <person name="Grigoriev I.V."/>
        </authorList>
    </citation>
    <scope>NUCLEOTIDE SEQUENCE</scope>
    <source>
        <strain evidence="2">CBS 247.69</strain>
    </source>
</reference>
<dbReference type="Proteomes" id="UP000807353">
    <property type="component" value="Unassembled WGS sequence"/>
</dbReference>
<sequence>MIDLPPPYEKIGKERLEELQTQIAVYNETEQRGDAAATEEEAQRVASAMRNVGDSQKDPKVKKEWYRRSEKFTRAANSARKGITKEVESTVIGILSIPFRVAGTVLSIAGGILHGVGGLLVGVGDVVKGGSDRMTNAVAGSSRDGGNVGPAEDNGNPGSAKKTRSKPDTGSLGDNKASRRDT</sequence>
<accession>A0A9P5YA75</accession>
<dbReference type="EMBL" id="MU150257">
    <property type="protein sequence ID" value="KAF9463985.1"/>
    <property type="molecule type" value="Genomic_DNA"/>
</dbReference>
<name>A0A9P5YA75_9AGAR</name>
<evidence type="ECO:0000256" key="1">
    <source>
        <dbReference type="SAM" id="MobiDB-lite"/>
    </source>
</evidence>
<comment type="caution">
    <text evidence="2">The sequence shown here is derived from an EMBL/GenBank/DDBJ whole genome shotgun (WGS) entry which is preliminary data.</text>
</comment>
<keyword evidence="3" id="KW-1185">Reference proteome</keyword>
<evidence type="ECO:0000313" key="2">
    <source>
        <dbReference type="EMBL" id="KAF9463985.1"/>
    </source>
</evidence>
<gene>
    <name evidence="2" type="ORF">BDZ94DRAFT_1257321</name>
</gene>
<proteinExistence type="predicted"/>
<dbReference type="OrthoDB" id="3270770at2759"/>
<protein>
    <submittedName>
        <fullName evidence="2">Uncharacterized protein</fullName>
    </submittedName>
</protein>
<dbReference type="AlphaFoldDB" id="A0A9P5YA75"/>
<evidence type="ECO:0000313" key="3">
    <source>
        <dbReference type="Proteomes" id="UP000807353"/>
    </source>
</evidence>
<organism evidence="2 3">
    <name type="scientific">Collybia nuda</name>
    <dbReference type="NCBI Taxonomy" id="64659"/>
    <lineage>
        <taxon>Eukaryota</taxon>
        <taxon>Fungi</taxon>
        <taxon>Dikarya</taxon>
        <taxon>Basidiomycota</taxon>
        <taxon>Agaricomycotina</taxon>
        <taxon>Agaricomycetes</taxon>
        <taxon>Agaricomycetidae</taxon>
        <taxon>Agaricales</taxon>
        <taxon>Tricholomatineae</taxon>
        <taxon>Clitocybaceae</taxon>
        <taxon>Collybia</taxon>
    </lineage>
</organism>